<evidence type="ECO:0000256" key="6">
    <source>
        <dbReference type="PROSITE-ProRule" id="PRU00104"/>
    </source>
</evidence>
<evidence type="ECO:0000256" key="4">
    <source>
        <dbReference type="ARBA" id="ARBA00022679"/>
    </source>
</evidence>
<name>E4V4B7_ARTGP</name>
<dbReference type="InterPro" id="IPR045322">
    <property type="entry name" value="HECTD1/TRIP12-like"/>
</dbReference>
<gene>
    <name evidence="9" type="ORF">MGYG_07844</name>
</gene>
<dbReference type="Gene3D" id="3.90.1750.10">
    <property type="entry name" value="Hect, E3 ligase catalytic domains"/>
    <property type="match status" value="1"/>
</dbReference>
<evidence type="ECO:0000256" key="3">
    <source>
        <dbReference type="ARBA" id="ARBA00012485"/>
    </source>
</evidence>
<dbReference type="GO" id="GO:0004674">
    <property type="term" value="F:protein serine/threonine kinase activity"/>
    <property type="evidence" value="ECO:0007669"/>
    <property type="project" value="UniProtKB-KW"/>
</dbReference>
<dbReference type="SUPFAM" id="SSF48371">
    <property type="entry name" value="ARM repeat"/>
    <property type="match status" value="1"/>
</dbReference>
<dbReference type="GO" id="GO:0061630">
    <property type="term" value="F:ubiquitin protein ligase activity"/>
    <property type="evidence" value="ECO:0007669"/>
    <property type="project" value="UniProtKB-EC"/>
</dbReference>
<feature type="active site" description="Glycyl thioester intermediate" evidence="6">
    <location>
        <position position="1828"/>
    </location>
</feature>
<dbReference type="InterPro" id="IPR035983">
    <property type="entry name" value="Hect_E3_ubiquitin_ligase"/>
</dbReference>
<proteinExistence type="inferred from homology"/>
<comment type="catalytic activity">
    <reaction evidence="1">
        <text>S-ubiquitinyl-[E2 ubiquitin-conjugating enzyme]-L-cysteine + [acceptor protein]-L-lysine = [E2 ubiquitin-conjugating enzyme]-L-cysteine + N(6)-ubiquitinyl-[acceptor protein]-L-lysine.</text>
        <dbReference type="EC" id="2.3.2.26"/>
    </reaction>
</comment>
<dbReference type="GO" id="GO:0000209">
    <property type="term" value="P:protein polyubiquitination"/>
    <property type="evidence" value="ECO:0007669"/>
    <property type="project" value="TreeGrafter"/>
</dbReference>
<dbReference type="VEuPathDB" id="FungiDB:MGYG_07844"/>
<keyword evidence="9" id="KW-0723">Serine/threonine-protein kinase</keyword>
<feature type="region of interest" description="Disordered" evidence="7">
    <location>
        <begin position="749"/>
        <end position="820"/>
    </location>
</feature>
<evidence type="ECO:0000313" key="10">
    <source>
        <dbReference type="Proteomes" id="UP000002669"/>
    </source>
</evidence>
<feature type="compositionally biased region" description="Low complexity" evidence="7">
    <location>
        <begin position="40"/>
        <end position="53"/>
    </location>
</feature>
<feature type="compositionally biased region" description="Basic and acidic residues" evidence="7">
    <location>
        <begin position="72"/>
        <end position="81"/>
    </location>
</feature>
<feature type="compositionally biased region" description="Polar residues" evidence="7">
    <location>
        <begin position="1"/>
        <end position="15"/>
    </location>
</feature>
<dbReference type="InterPro" id="IPR057948">
    <property type="entry name" value="TPR_TRIP12_N"/>
</dbReference>
<keyword evidence="9" id="KW-0418">Kinase</keyword>
<dbReference type="InterPro" id="IPR011989">
    <property type="entry name" value="ARM-like"/>
</dbReference>
<sequence>MAKRSALSSLDQSGQPAEKKAATEASSSSHTHAMERRVTRSAARIAASSATSVPESTLPPNPPQTRKRKAPSRREVARADPEVPPSPQPSSRSKRQKLTPAGHQPAPRQGTRQSAGMSQPISPGESEERSKSVTASSSSSKTRTSRNRKSTRDASQHVSPPRRQKKRGKRDTDVEMKDGDEERKEKALDKDEEETSLASDSHEETNQMDAAEDDDHDLFRSGIFGAGGHFGLQSTLRALSGMMSGMSSRLRDILSNLKTKEDPSVQLIALQELSDLLLVSNEDNLAGHFSPDPYVHELVNLMQPNDFGEENPEIMLLACRCLANMMEAIRGSAGSVVQGGAVPILCQKLLDIQFIDLAEQALSTLAKISVDFPASIVREGGLTACLTYLDFFPTSTQRTAVTTAANCCRNVPQDSFPVVKDVMPILLNVLSSSDQKVVEQGCLCVCRVVESFRYKPEQLEELIEPDLLRAVLRLLLPGTTNLIGPHIHTYFLRILGIICKSSPRLSVELLRMNIVDTLYQILTGVSPPSDDGTGPLKSDTVHIMQALIHRPREQVYETLNIVYELLPASSKGSVVLLDDQLRFTLGDGPLPPSTTPKIKAMSDRRLELLKQCKPEIKRFATILLPTLTDVYSSTVNLRVRQKVLLAQLKMVQALDVNIIEEALRSVPYASFLAGILSQKDHVSLVALALQCAELLYERLRDIYQYQFHREGVITEIKELATVSVLDKTNKLTDQRPNSTPELKQHLSYADGMKDGHGHDSGHEHDIQDDIHDHEDESNDEDDFNGDYPDDPEHHGEHEHDEASDSEASSIVHPPTQPLDTTLQDLITTGAKHFLHLYEENKTAGMHEKAEVVLATLRGLTKKIEACYKAPATENQGFKLFSELAAYFDQDALNNITSYELLNSGIIRVLVDVIENSKGQAGADFLKAFKASQPTVKPGSERKTAFGAFIHQLQDLLSRTENFEVVTVHHNAFDNRSTLSMLSKQIRLRLVAEEGSNIPKPYKNMMVSIHAIANFKTLDDYLRPRISLSERPRHSRHRDPTFPNHHGDANPQNPESASRESDTGSPHLSDFPSYRLPTGRDSSNGTSSKGANKGRSTRPSTLQDSGDGVREGTGRRRSARHQPPPPPMESDDTDGPLECADDPNGSDEGEDDDEGDTLDTIVDDIEDDLSEDDVPDPSAVNMEVASTGKVTARKEDGTRVSTPSQSTPVAKSSASSLARSSPQSFGRSLSMAGRSFTSYAAAMLAMPQDWHIEFSVNGKAITNDTTIYRAVQCSCANDSSSPARNVWSTVHTVHFKRAPGPPPPPELAIFTPTSSNVSVMIDDVDMPESLNNVPTTASILRLLRALHDLNSQSDDELANDSDVIGIVPEPEPPSHFINTKLTAKLNRQLEEPLIVASSCLPSWSEDLGRHFAFLFPFETRHLFLQSTSFGYSRSMVRWQGAQSNDDGQRERRRDDRAYSGRLQRQKVRISRTRILESAMKVLELYGSSPSILEIEYFEEVGTGLGPTLEFYSTVSKEFSKRKLKLWRDSDASNDGEYVHNKLGLFPAPMSQDQVTQEAGKKQLQYFKALGKFVARSMLDSRIIDIGFNPLFFSVGRGAYTTKAPSIGSVKRVDAELANSLKFLKKFADKAAAIEVDTSLSTAEAASAMEKFEVDDTKLADLGLDFTLPGYPHIKLIPNGQNIPITMSNVDLYINKIIDMTLGSGIKPQLDAFAAGFSQVFLYSSLKTFTPDELVMLFGQVDEDWSIETLMDSIKADHGFNMDSRSVRNLLATLSEFNLQQRRDFLQFVTGSPKLPIGGFKGLTPMFTVVCRPSEPPYTPDDYLPSVMTCVNYLKLPDYSSAEVLLNKLSIAMREGQGAFHLS</sequence>
<dbReference type="EMBL" id="DS989829">
    <property type="protein sequence ID" value="EFR04841.1"/>
    <property type="molecule type" value="Genomic_DNA"/>
</dbReference>
<dbReference type="SUPFAM" id="SSF56204">
    <property type="entry name" value="Hect, E3 ligase catalytic domain"/>
    <property type="match status" value="1"/>
</dbReference>
<evidence type="ECO:0000259" key="8">
    <source>
        <dbReference type="PROSITE" id="PS50237"/>
    </source>
</evidence>
<feature type="compositionally biased region" description="Basic and acidic residues" evidence="7">
    <location>
        <begin position="170"/>
        <end position="189"/>
    </location>
</feature>
<dbReference type="OMA" id="AEPLSQF"/>
<dbReference type="SMART" id="SM00119">
    <property type="entry name" value="HECTc"/>
    <property type="match status" value="1"/>
</dbReference>
<dbReference type="Pfam" id="PF00632">
    <property type="entry name" value="HECT"/>
    <property type="match status" value="1"/>
</dbReference>
<dbReference type="InParanoid" id="E4V4B7"/>
<feature type="compositionally biased region" description="Low complexity" evidence="7">
    <location>
        <begin position="1209"/>
        <end position="1223"/>
    </location>
</feature>
<feature type="compositionally biased region" description="Polar residues" evidence="7">
    <location>
        <begin position="1079"/>
        <end position="1089"/>
    </location>
</feature>
<evidence type="ECO:0000256" key="1">
    <source>
        <dbReference type="ARBA" id="ARBA00000885"/>
    </source>
</evidence>
<evidence type="ECO:0000313" key="9">
    <source>
        <dbReference type="EMBL" id="EFR04841.1"/>
    </source>
</evidence>
<dbReference type="HOGENOM" id="CLU_000366_1_1_1"/>
<dbReference type="InterPro" id="IPR016024">
    <property type="entry name" value="ARM-type_fold"/>
</dbReference>
<dbReference type="PANTHER" id="PTHR45670:SF1">
    <property type="entry name" value="E3 UBIQUITIN-PROTEIN LIGASE HECTD1"/>
    <property type="match status" value="1"/>
</dbReference>
<dbReference type="CDD" id="cd00078">
    <property type="entry name" value="HECTc"/>
    <property type="match status" value="1"/>
</dbReference>
<feature type="compositionally biased region" description="Low complexity" evidence="7">
    <location>
        <begin position="132"/>
        <end position="142"/>
    </location>
</feature>
<feature type="compositionally biased region" description="Polar residues" evidence="7">
    <location>
        <begin position="1198"/>
        <end position="1208"/>
    </location>
</feature>
<feature type="compositionally biased region" description="Polar residues" evidence="7">
    <location>
        <begin position="110"/>
        <end position="121"/>
    </location>
</feature>
<reference evidence="10" key="1">
    <citation type="journal article" date="2012" name="MBio">
        <title>Comparative genome analysis of Trichophyton rubrum and related dermatophytes reveals candidate genes involved in infection.</title>
        <authorList>
            <person name="Martinez D.A."/>
            <person name="Oliver B.G."/>
            <person name="Graeser Y."/>
            <person name="Goldberg J.M."/>
            <person name="Li W."/>
            <person name="Martinez-Rossi N.M."/>
            <person name="Monod M."/>
            <person name="Shelest E."/>
            <person name="Barton R.C."/>
            <person name="Birch E."/>
            <person name="Brakhage A.A."/>
            <person name="Chen Z."/>
            <person name="Gurr S.J."/>
            <person name="Heiman D."/>
            <person name="Heitman J."/>
            <person name="Kosti I."/>
            <person name="Rossi A."/>
            <person name="Saif S."/>
            <person name="Samalova M."/>
            <person name="Saunders C.W."/>
            <person name="Shea T."/>
            <person name="Summerbell R.C."/>
            <person name="Xu J."/>
            <person name="Young S."/>
            <person name="Zeng Q."/>
            <person name="Birren B.W."/>
            <person name="Cuomo C.A."/>
            <person name="White T.C."/>
        </authorList>
    </citation>
    <scope>NUCLEOTIDE SEQUENCE [LARGE SCALE GENOMIC DNA]</scope>
    <source>
        <strain evidence="10">ATCC MYA-4604 / CBS 118893</strain>
    </source>
</reference>
<dbReference type="OrthoDB" id="423283at2759"/>
<dbReference type="GeneID" id="10024901"/>
<feature type="compositionally biased region" description="Basic and acidic residues" evidence="7">
    <location>
        <begin position="790"/>
        <end position="802"/>
    </location>
</feature>
<dbReference type="GO" id="GO:0016607">
    <property type="term" value="C:nuclear speck"/>
    <property type="evidence" value="ECO:0007669"/>
    <property type="project" value="TreeGrafter"/>
</dbReference>
<feature type="compositionally biased region" description="Acidic residues" evidence="7">
    <location>
        <begin position="775"/>
        <end position="789"/>
    </location>
</feature>
<organism evidence="10">
    <name type="scientific">Arthroderma gypseum (strain ATCC MYA-4604 / CBS 118893)</name>
    <name type="common">Microsporum gypseum</name>
    <dbReference type="NCBI Taxonomy" id="535722"/>
    <lineage>
        <taxon>Eukaryota</taxon>
        <taxon>Fungi</taxon>
        <taxon>Dikarya</taxon>
        <taxon>Ascomycota</taxon>
        <taxon>Pezizomycotina</taxon>
        <taxon>Eurotiomycetes</taxon>
        <taxon>Eurotiomycetidae</taxon>
        <taxon>Onygenales</taxon>
        <taxon>Arthrodermataceae</taxon>
        <taxon>Nannizzia</taxon>
    </lineage>
</organism>
<dbReference type="PANTHER" id="PTHR45670">
    <property type="entry name" value="E3 UBIQUITIN-PROTEIN LIGASE TRIP12"/>
    <property type="match status" value="1"/>
</dbReference>
<feature type="compositionally biased region" description="Basic residues" evidence="7">
    <location>
        <begin position="160"/>
        <end position="169"/>
    </location>
</feature>
<accession>E4V4B7</accession>
<feature type="compositionally biased region" description="Basic and acidic residues" evidence="7">
    <location>
        <begin position="751"/>
        <end position="774"/>
    </location>
</feature>
<dbReference type="EC" id="2.3.2.26" evidence="3"/>
<feature type="region of interest" description="Disordered" evidence="7">
    <location>
        <begin position="1"/>
        <end position="208"/>
    </location>
</feature>
<dbReference type="eggNOG" id="KOG0168">
    <property type="taxonomic scope" value="Eukaryota"/>
</dbReference>
<dbReference type="Pfam" id="PF25579">
    <property type="entry name" value="TPR_TRIP12_N"/>
    <property type="match status" value="1"/>
</dbReference>
<comment type="similarity">
    <text evidence="2">Belongs to the UPL family. K-HECT subfamily.</text>
</comment>
<dbReference type="eggNOG" id="KOG0170">
    <property type="taxonomic scope" value="Eukaryota"/>
</dbReference>
<feature type="compositionally biased region" description="Acidic residues" evidence="7">
    <location>
        <begin position="1128"/>
        <end position="1174"/>
    </location>
</feature>
<dbReference type="RefSeq" id="XP_003169676.1">
    <property type="nucleotide sequence ID" value="XM_003169628.1"/>
</dbReference>
<dbReference type="Proteomes" id="UP000002669">
    <property type="component" value="Unassembled WGS sequence"/>
</dbReference>
<dbReference type="InterPro" id="IPR000569">
    <property type="entry name" value="HECT_dom"/>
</dbReference>
<feature type="domain" description="HECT" evidence="8">
    <location>
        <begin position="1504"/>
        <end position="1861"/>
    </location>
</feature>
<dbReference type="FunCoup" id="E4V4B7">
    <property type="interactions" value="1192"/>
</dbReference>
<dbReference type="GO" id="GO:0043161">
    <property type="term" value="P:proteasome-mediated ubiquitin-dependent protein catabolic process"/>
    <property type="evidence" value="ECO:0007669"/>
    <property type="project" value="TreeGrafter"/>
</dbReference>
<protein>
    <recommendedName>
        <fullName evidence="3">HECT-type E3 ubiquitin transferase</fullName>
        <ecNumber evidence="3">2.3.2.26</ecNumber>
    </recommendedName>
</protein>
<dbReference type="Gene3D" id="1.25.10.10">
    <property type="entry name" value="Leucine-rich Repeat Variant"/>
    <property type="match status" value="1"/>
</dbReference>
<feature type="region of interest" description="Disordered" evidence="7">
    <location>
        <begin position="1028"/>
        <end position="1225"/>
    </location>
</feature>
<keyword evidence="10" id="KW-1185">Reference proteome</keyword>
<dbReference type="Gene3D" id="3.30.2410.10">
    <property type="entry name" value="Hect, E3 ligase catalytic domain"/>
    <property type="match status" value="1"/>
</dbReference>
<evidence type="ECO:0000256" key="2">
    <source>
        <dbReference type="ARBA" id="ARBA00006331"/>
    </source>
</evidence>
<dbReference type="STRING" id="535722.E4V4B7"/>
<evidence type="ECO:0000256" key="7">
    <source>
        <dbReference type="SAM" id="MobiDB-lite"/>
    </source>
</evidence>
<evidence type="ECO:0000256" key="5">
    <source>
        <dbReference type="ARBA" id="ARBA00022786"/>
    </source>
</evidence>
<keyword evidence="4" id="KW-0808">Transferase</keyword>
<dbReference type="PROSITE" id="PS50237">
    <property type="entry name" value="HECT"/>
    <property type="match status" value="1"/>
</dbReference>
<keyword evidence="5 6" id="KW-0833">Ubl conjugation pathway</keyword>